<proteinExistence type="predicted"/>
<accession>A0ABW8PWR6</accession>
<feature type="chain" id="PRO_5046520747" evidence="1">
    <location>
        <begin position="21"/>
        <end position="88"/>
    </location>
</feature>
<dbReference type="RefSeq" id="WP_405338755.1">
    <property type="nucleotide sequence ID" value="NZ_JBANFI010000003.1"/>
</dbReference>
<dbReference type="InterPro" id="IPR021357">
    <property type="entry name" value="DUF2782"/>
</dbReference>
<evidence type="ECO:0000313" key="2">
    <source>
        <dbReference type="EMBL" id="MFK7160747.1"/>
    </source>
</evidence>
<comment type="caution">
    <text evidence="2">The sequence shown here is derived from an EMBL/GenBank/DDBJ whole genome shotgun (WGS) entry which is preliminary data.</text>
</comment>
<keyword evidence="3" id="KW-1185">Reference proteome</keyword>
<protein>
    <submittedName>
        <fullName evidence="2">DUF2782 domain-containing protein</fullName>
    </submittedName>
</protein>
<dbReference type="Gene3D" id="2.20.130.30">
    <property type="entry name" value="Protein of unknown function DUF2782"/>
    <property type="match status" value="1"/>
</dbReference>
<feature type="signal peptide" evidence="1">
    <location>
        <begin position="1"/>
        <end position="20"/>
    </location>
</feature>
<evidence type="ECO:0000256" key="1">
    <source>
        <dbReference type="SAM" id="SignalP"/>
    </source>
</evidence>
<sequence length="88" mass="10170">MKKILVALLLSVCCANLSWAQDPEPEIVIRQEEGRTIEEYRVNGQLFAIKVIPDQGEPYYLVDSEGDGELDQRERGRLLIPSWVILRW</sequence>
<organism evidence="2 3">
    <name type="scientific">Marinospirillum alkalitolerans</name>
    <dbReference type="NCBI Taxonomy" id="3123374"/>
    <lineage>
        <taxon>Bacteria</taxon>
        <taxon>Pseudomonadati</taxon>
        <taxon>Pseudomonadota</taxon>
        <taxon>Gammaproteobacteria</taxon>
        <taxon>Oceanospirillales</taxon>
        <taxon>Oceanospirillaceae</taxon>
        <taxon>Marinospirillum</taxon>
    </lineage>
</organism>
<dbReference type="EMBL" id="JBANFI010000003">
    <property type="protein sequence ID" value="MFK7160747.1"/>
    <property type="molecule type" value="Genomic_DNA"/>
</dbReference>
<dbReference type="Pfam" id="PF11191">
    <property type="entry name" value="DUF2782"/>
    <property type="match status" value="1"/>
</dbReference>
<dbReference type="Proteomes" id="UP001621714">
    <property type="component" value="Unassembled WGS sequence"/>
</dbReference>
<gene>
    <name evidence="2" type="ORF">V6U78_06815</name>
</gene>
<evidence type="ECO:0000313" key="3">
    <source>
        <dbReference type="Proteomes" id="UP001621714"/>
    </source>
</evidence>
<name>A0ABW8PWR6_9GAMM</name>
<reference evidence="2 3" key="1">
    <citation type="submission" date="2024-02" db="EMBL/GenBank/DDBJ databases">
        <title>Marinospirillum sp. MEB 164 isolated from Lonar lake sediment.</title>
        <authorList>
            <person name="Joshi A."/>
            <person name="Thite S."/>
        </authorList>
    </citation>
    <scope>NUCLEOTIDE SEQUENCE [LARGE SCALE GENOMIC DNA]</scope>
    <source>
        <strain evidence="2 3">MEB164</strain>
    </source>
</reference>
<keyword evidence="1" id="KW-0732">Signal</keyword>